<dbReference type="EMBL" id="CH473949">
    <property type="protein sequence ID" value="EDL79194.1"/>
    <property type="molecule type" value="Genomic_DNA"/>
</dbReference>
<name>A6HME3_RAT</name>
<evidence type="ECO:0000313" key="1">
    <source>
        <dbReference type="EMBL" id="EDL79194.1"/>
    </source>
</evidence>
<reference evidence="2" key="1">
    <citation type="submission" date="2005-09" db="EMBL/GenBank/DDBJ databases">
        <authorList>
            <person name="Mural R.J."/>
            <person name="Li P.W."/>
            <person name="Adams M.D."/>
            <person name="Amanatides P.G."/>
            <person name="Baden-Tillson H."/>
            <person name="Barnstead M."/>
            <person name="Chin S.H."/>
            <person name="Dew I."/>
            <person name="Evans C.A."/>
            <person name="Ferriera S."/>
            <person name="Flanigan M."/>
            <person name="Fosler C."/>
            <person name="Glodek A."/>
            <person name="Gu Z."/>
            <person name="Holt R.A."/>
            <person name="Jennings D."/>
            <person name="Kraft C.L."/>
            <person name="Lu F."/>
            <person name="Nguyen T."/>
            <person name="Nusskern D.R."/>
            <person name="Pfannkoch C.M."/>
            <person name="Sitter C."/>
            <person name="Sutton G.G."/>
            <person name="Venter J.C."/>
            <person name="Wang Z."/>
            <person name="Woodage T."/>
            <person name="Zheng X.H."/>
            <person name="Zhong F."/>
        </authorList>
    </citation>
    <scope>NUCLEOTIDE SEQUENCE [LARGE SCALE GENOMIC DNA]</scope>
    <source>
        <strain>BN</strain>
        <strain evidence="2">Sprague-Dawley</strain>
    </source>
</reference>
<protein>
    <submittedName>
        <fullName evidence="1">RCG63002</fullName>
    </submittedName>
</protein>
<organism evidence="1 2">
    <name type="scientific">Rattus norvegicus</name>
    <name type="common">Rat</name>
    <dbReference type="NCBI Taxonomy" id="10116"/>
    <lineage>
        <taxon>Eukaryota</taxon>
        <taxon>Metazoa</taxon>
        <taxon>Chordata</taxon>
        <taxon>Craniata</taxon>
        <taxon>Vertebrata</taxon>
        <taxon>Euteleostomi</taxon>
        <taxon>Mammalia</taxon>
        <taxon>Eutheria</taxon>
        <taxon>Euarchontoglires</taxon>
        <taxon>Glires</taxon>
        <taxon>Rodentia</taxon>
        <taxon>Myomorpha</taxon>
        <taxon>Muroidea</taxon>
        <taxon>Muridae</taxon>
        <taxon>Murinae</taxon>
        <taxon>Rattus</taxon>
    </lineage>
</organism>
<dbReference type="Proteomes" id="UP000234681">
    <property type="component" value="Chromosome 3"/>
</dbReference>
<gene>
    <name evidence="1" type="ORF">rCG_63002</name>
</gene>
<accession>A6HME3</accession>
<proteinExistence type="predicted"/>
<evidence type="ECO:0000313" key="2">
    <source>
        <dbReference type="Proteomes" id="UP000234681"/>
    </source>
</evidence>
<dbReference type="AlphaFoldDB" id="A6HME3"/>
<sequence length="76" mass="8526">MTVCYSIYKMSHLVSSVIFQEENVSRSHLSQSGRVSSTGFRGNRCTIKLSADENSYPSTRVGTPLHFINLSQIRQS</sequence>